<dbReference type="GeneID" id="20204522"/>
<reference evidence="4 6" key="2">
    <citation type="journal article" date="2013" name="Nature">
        <title>Insights into bilaterian evolution from three spiralian genomes.</title>
        <authorList>
            <person name="Simakov O."/>
            <person name="Marletaz F."/>
            <person name="Cho S.J."/>
            <person name="Edsinger-Gonzales E."/>
            <person name="Havlak P."/>
            <person name="Hellsten U."/>
            <person name="Kuo D.H."/>
            <person name="Larsson T."/>
            <person name="Lv J."/>
            <person name="Arendt D."/>
            <person name="Savage R."/>
            <person name="Osoegawa K."/>
            <person name="de Jong P."/>
            <person name="Grimwood J."/>
            <person name="Chapman J.A."/>
            <person name="Shapiro H."/>
            <person name="Aerts A."/>
            <person name="Otillar R.P."/>
            <person name="Terry A.Y."/>
            <person name="Boore J.L."/>
            <person name="Grigoriev I.V."/>
            <person name="Lindberg D.R."/>
            <person name="Seaver E.C."/>
            <person name="Weisblat D.A."/>
            <person name="Putnam N.H."/>
            <person name="Rokhsar D.S."/>
        </authorList>
    </citation>
    <scope>NUCLEOTIDE SEQUENCE</scope>
</reference>
<dbReference type="EMBL" id="KB096590">
    <property type="protein sequence ID" value="ESO03706.1"/>
    <property type="molecule type" value="Genomic_DNA"/>
</dbReference>
<evidence type="ECO:0000256" key="2">
    <source>
        <dbReference type="ARBA" id="ARBA00022737"/>
    </source>
</evidence>
<feature type="repeat" description="Filamin" evidence="3">
    <location>
        <begin position="435"/>
        <end position="532"/>
    </location>
</feature>
<dbReference type="OrthoDB" id="18740at2759"/>
<dbReference type="OMA" id="WFEIDPR"/>
<feature type="repeat" description="Filamin" evidence="3">
    <location>
        <begin position="73"/>
        <end position="168"/>
    </location>
</feature>
<reference evidence="5" key="3">
    <citation type="submission" date="2015-06" db="UniProtKB">
        <authorList>
            <consortium name="EnsemblMetazoa"/>
        </authorList>
    </citation>
    <scope>IDENTIFICATION</scope>
</reference>
<evidence type="ECO:0000256" key="1">
    <source>
        <dbReference type="ARBA" id="ARBA00009238"/>
    </source>
</evidence>
<dbReference type="GO" id="GO:0051015">
    <property type="term" value="F:actin filament binding"/>
    <property type="evidence" value="ECO:0007669"/>
    <property type="project" value="InterPro"/>
</dbReference>
<feature type="repeat" description="Filamin" evidence="3">
    <location>
        <begin position="166"/>
        <end position="250"/>
    </location>
</feature>
<organism evidence="5 6">
    <name type="scientific">Helobdella robusta</name>
    <name type="common">Californian leech</name>
    <dbReference type="NCBI Taxonomy" id="6412"/>
    <lineage>
        <taxon>Eukaryota</taxon>
        <taxon>Metazoa</taxon>
        <taxon>Spiralia</taxon>
        <taxon>Lophotrochozoa</taxon>
        <taxon>Annelida</taxon>
        <taxon>Clitellata</taxon>
        <taxon>Hirudinea</taxon>
        <taxon>Rhynchobdellida</taxon>
        <taxon>Glossiphoniidae</taxon>
        <taxon>Helobdella</taxon>
    </lineage>
</organism>
<feature type="repeat" description="Filamin" evidence="3">
    <location>
        <begin position="848"/>
        <end position="941"/>
    </location>
</feature>
<gene>
    <name evidence="5" type="primary">20204522</name>
    <name evidence="4" type="ORF">HELRODRAFT_173407</name>
</gene>
<evidence type="ECO:0000313" key="4">
    <source>
        <dbReference type="EMBL" id="ESO03706.1"/>
    </source>
</evidence>
<dbReference type="InterPro" id="IPR017868">
    <property type="entry name" value="Filamin/ABP280_repeat-like"/>
</dbReference>
<comment type="similarity">
    <text evidence="1">Belongs to the filamin family.</text>
</comment>
<dbReference type="RefSeq" id="XP_009018263.1">
    <property type="nucleotide sequence ID" value="XM_009020015.1"/>
</dbReference>
<dbReference type="KEGG" id="hro:HELRODRAFT_173407"/>
<reference evidence="6" key="1">
    <citation type="submission" date="2012-12" db="EMBL/GenBank/DDBJ databases">
        <authorList>
            <person name="Hellsten U."/>
            <person name="Grimwood J."/>
            <person name="Chapman J.A."/>
            <person name="Shapiro H."/>
            <person name="Aerts A."/>
            <person name="Otillar R.P."/>
            <person name="Terry A.Y."/>
            <person name="Boore J.L."/>
            <person name="Simakov O."/>
            <person name="Marletaz F."/>
            <person name="Cho S.-J."/>
            <person name="Edsinger-Gonzales E."/>
            <person name="Havlak P."/>
            <person name="Kuo D.-H."/>
            <person name="Larsson T."/>
            <person name="Lv J."/>
            <person name="Arendt D."/>
            <person name="Savage R."/>
            <person name="Osoegawa K."/>
            <person name="de Jong P."/>
            <person name="Lindberg D.R."/>
            <person name="Seaver E.C."/>
            <person name="Weisblat D.A."/>
            <person name="Putnam N.H."/>
            <person name="Grigoriev I.V."/>
            <person name="Rokhsar D.S."/>
        </authorList>
    </citation>
    <scope>NUCLEOTIDE SEQUENCE</scope>
</reference>
<evidence type="ECO:0000313" key="6">
    <source>
        <dbReference type="Proteomes" id="UP000015101"/>
    </source>
</evidence>
<dbReference type="STRING" id="6412.T1F6S3"/>
<feature type="repeat" description="Filamin" evidence="3">
    <location>
        <begin position="619"/>
        <end position="711"/>
    </location>
</feature>
<dbReference type="InterPro" id="IPR013783">
    <property type="entry name" value="Ig-like_fold"/>
</dbReference>
<dbReference type="SMART" id="SM00557">
    <property type="entry name" value="IG_FLMN"/>
    <property type="match status" value="11"/>
</dbReference>
<evidence type="ECO:0000313" key="5">
    <source>
        <dbReference type="EnsemblMetazoa" id="HelroP173407"/>
    </source>
</evidence>
<dbReference type="PROSITE" id="PS50194">
    <property type="entry name" value="FILAMIN_REPEAT"/>
    <property type="match status" value="12"/>
</dbReference>
<evidence type="ECO:0000256" key="3">
    <source>
        <dbReference type="PROSITE-ProRule" id="PRU00087"/>
    </source>
</evidence>
<protein>
    <submittedName>
        <fullName evidence="4 5">Uncharacterized protein</fullName>
    </submittedName>
</protein>
<accession>T1F6S3</accession>
<dbReference type="InParanoid" id="T1F6S3"/>
<keyword evidence="2" id="KW-0677">Repeat</keyword>
<feature type="repeat" description="Filamin" evidence="3">
    <location>
        <begin position="1101"/>
        <end position="1197"/>
    </location>
</feature>
<feature type="repeat" description="Filamin" evidence="3">
    <location>
        <begin position="1006"/>
        <end position="1100"/>
    </location>
</feature>
<dbReference type="InterPro" id="IPR014756">
    <property type="entry name" value="Ig_E-set"/>
</dbReference>
<name>T1F6S3_HELRO</name>
<dbReference type="HOGENOM" id="CLU_000450_1_0_1"/>
<dbReference type="InterPro" id="IPR001298">
    <property type="entry name" value="Filamin/ABP280_rpt"/>
</dbReference>
<keyword evidence="6" id="KW-1185">Reference proteome</keyword>
<feature type="repeat" description="Filamin" evidence="3">
    <location>
        <begin position="745"/>
        <end position="810"/>
    </location>
</feature>
<dbReference type="EnsemblMetazoa" id="HelroT173407">
    <property type="protein sequence ID" value="HelroP173407"/>
    <property type="gene ID" value="HelroG173407"/>
</dbReference>
<dbReference type="PANTHER" id="PTHR38537">
    <property type="entry name" value="JITTERBUG, ISOFORM N"/>
    <property type="match status" value="1"/>
</dbReference>
<dbReference type="EMBL" id="AMQM01004533">
    <property type="status" value="NOT_ANNOTATED_CDS"/>
    <property type="molecule type" value="Genomic_DNA"/>
</dbReference>
<dbReference type="CTD" id="20204522"/>
<dbReference type="InterPro" id="IPR044801">
    <property type="entry name" value="Filamin"/>
</dbReference>
<dbReference type="Pfam" id="PF00630">
    <property type="entry name" value="Filamin"/>
    <property type="match status" value="12"/>
</dbReference>
<dbReference type="Proteomes" id="UP000015101">
    <property type="component" value="Unassembled WGS sequence"/>
</dbReference>
<dbReference type="eggNOG" id="KOG0518">
    <property type="taxonomic scope" value="Eukaryota"/>
</dbReference>
<dbReference type="AlphaFoldDB" id="T1F6S3"/>
<dbReference type="PANTHER" id="PTHR38537:SF16">
    <property type="entry name" value="CALPONIN-HOMOLOGY (CH) DOMAIN-CONTAINING PROTEIN"/>
    <property type="match status" value="1"/>
</dbReference>
<dbReference type="FunFam" id="2.60.40.10:FF:001145">
    <property type="entry name" value="Jitterbug, isoform I"/>
    <property type="match status" value="1"/>
</dbReference>
<proteinExistence type="inferred from homology"/>
<dbReference type="SUPFAM" id="SSF81296">
    <property type="entry name" value="E set domains"/>
    <property type="match status" value="12"/>
</dbReference>
<sequence length="1224" mass="134323">MTNYPANFFFENTTIGKGQLTVNIVYNGVNIPAKIEQTELSKFHISYNPIGSGTYIIRVYYDGNEIQGSPFTMEVIDAKDVKTSGEGLNSGEVGERSSFFLNLGPNAFPSDVKVLITTPKGFPLQPKIIDRGGGNVVVEFSPIEAGEHLIDVRYFDKPISGSPFSCQVTDGNQIYINNIPPVGSINRPVEFEIDATSAGQGKLEISVNDGNVPCMVDSQGGYRFRASFVPTEAIPHVVRLRFNGKEVSGSPWMVQVQNPAANAMVSYNFSQNIVVNQVTELEVKLNSLDSEVTASVTGPNRRSTPASVVNMRNGVHRVEFAPREAGTHLVQISVDGVTVHGSPFVFKAYNPQAIVVTPPGVGTIGVPVEFTIDASKAGEGQLEIMVNKGSVPNVTRSISKSIFQVSFVPTDPRPHIVDLLFNKEPIPQSPLSVPIMDARGNMVTSQGASLHEVATNRHSIFRLHQNQQQQQQIHSNLSRSIAPNGEIVPAKMILQPDGDYKLDYMSKYTGRHRVEITSQGHPIMGSPFYVEIYDPNKIKVEGNKTGMVGERMELDIIRNQAGKADLKITVKGPRGNLIRYEMFNTPRGERVAYTPTEPGVHQIHVLFGNLNVPGCPVKQEIFDASIVIAEGEGLVKGLEDHVTSFYVDSRGQKGELKVQVDGPNSIAKCNITEEFDGRYLVSYIPVEPGFFNIIVKWNGREIEGSPFRPRINALQKVGVIGGWESLLDKNNHITLICNEKKVIEFDTRGCGQGQLTASLIGPSGSVPLDLRMREKDIYVLSFLPKDEGEYRLKVFWNGNQIDQSPLVGYIRREVTKTTTKTTTEPIENHYERQQRTTTTTSYQQQQQHQEVNSDKIILNGIGLQQAAVNQHSEFFIDGSSAGPGSPSITMDGPTGEIPVQCLLVTPCKYKCTYYPTIPGIYSLHIKWADRHVIGSPFMVKVQPASAYSNSHYQNTQTLNINPYLSPNGAATQFELTQTYQSANQLIPPSLVINPPPSIGAGSVVGGQMGGASGVRCSGEGLTRAKVGKEISTYIDTRRAGVGELTAQCNGPSKLALCRLVDPKETGVFTLFIKPVEGGTHTLYIKYNKENINGSPFTFKVSYPPDASKVQCFGAGINPGVVNKFDGVFYVDTYKAGSGELGVIVRGPKGGFKVELSRETHNDRRIVCSYHPSEPGDYVISVTWSGEHVPGSPFHIRLAETDMELKEYLQKNYQGVTHPNDRFDM</sequence>
<feature type="repeat" description="Filamin" evidence="3">
    <location>
        <begin position="1"/>
        <end position="75"/>
    </location>
</feature>
<dbReference type="Gene3D" id="2.60.40.10">
    <property type="entry name" value="Immunoglobulins"/>
    <property type="match status" value="12"/>
</dbReference>
<dbReference type="GO" id="GO:0030036">
    <property type="term" value="P:actin cytoskeleton organization"/>
    <property type="evidence" value="ECO:0007669"/>
    <property type="project" value="InterPro"/>
</dbReference>
<feature type="repeat" description="Filamin" evidence="3">
    <location>
        <begin position="246"/>
        <end position="348"/>
    </location>
</feature>
<feature type="repeat" description="Filamin" evidence="3">
    <location>
        <begin position="530"/>
        <end position="621"/>
    </location>
</feature>
<feature type="repeat" description="Filamin" evidence="3">
    <location>
        <begin position="346"/>
        <end position="435"/>
    </location>
</feature>